<proteinExistence type="predicted"/>
<evidence type="ECO:0000313" key="1">
    <source>
        <dbReference type="EMBL" id="GEK38075.1"/>
    </source>
</evidence>
<evidence type="ECO:0000313" key="2">
    <source>
        <dbReference type="Proteomes" id="UP000321361"/>
    </source>
</evidence>
<comment type="caution">
    <text evidence="1">The sequence shown here is derived from an EMBL/GenBank/DDBJ whole genome shotgun (WGS) entry which is preliminary data.</text>
</comment>
<gene>
    <name evidence="1" type="ORF">ETH01_23620</name>
</gene>
<name>A0A510WK26_ENTTH</name>
<dbReference type="AlphaFoldDB" id="A0A510WK26"/>
<dbReference type="EMBL" id="BJUG01000016">
    <property type="protein sequence ID" value="GEK38075.1"/>
    <property type="molecule type" value="Genomic_DNA"/>
</dbReference>
<sequence>MAKVPSRIALCRSINIFLYNGCSIITPLNDISCINNSINKAKVNNKKYYESVDKKRIKKYNLLRYIK</sequence>
<organism evidence="1 2">
    <name type="scientific">Enterococcus thailandicus</name>
    <dbReference type="NCBI Taxonomy" id="417368"/>
    <lineage>
        <taxon>Bacteria</taxon>
        <taxon>Bacillati</taxon>
        <taxon>Bacillota</taxon>
        <taxon>Bacilli</taxon>
        <taxon>Lactobacillales</taxon>
        <taxon>Enterococcaceae</taxon>
        <taxon>Enterococcus</taxon>
    </lineage>
</organism>
<dbReference type="Proteomes" id="UP000321361">
    <property type="component" value="Unassembled WGS sequence"/>
</dbReference>
<reference evidence="1 2" key="1">
    <citation type="submission" date="2019-07" db="EMBL/GenBank/DDBJ databases">
        <title>Whole genome shotgun sequence of Enterococcus thailandicus NBRC 101867.</title>
        <authorList>
            <person name="Hosoyama A."/>
            <person name="Uohara A."/>
            <person name="Ohji S."/>
            <person name="Ichikawa N."/>
        </authorList>
    </citation>
    <scope>NUCLEOTIDE SEQUENCE [LARGE SCALE GENOMIC DNA]</scope>
    <source>
        <strain evidence="1 2">NBRC 101867</strain>
    </source>
</reference>
<protein>
    <submittedName>
        <fullName evidence="1">Uncharacterized protein</fullName>
    </submittedName>
</protein>
<accession>A0A510WK26</accession>